<protein>
    <recommendedName>
        <fullName evidence="3">Serine aminopeptidase S33 domain-containing protein</fullName>
    </recommendedName>
</protein>
<evidence type="ECO:0000313" key="2">
    <source>
        <dbReference type="Proteomes" id="UP000229834"/>
    </source>
</evidence>
<name>A0A2H0K8K1_9BACT</name>
<dbReference type="AlphaFoldDB" id="A0A2H0K8K1"/>
<proteinExistence type="predicted"/>
<evidence type="ECO:0000313" key="1">
    <source>
        <dbReference type="EMBL" id="PIQ66724.1"/>
    </source>
</evidence>
<sequence length="267" mass="29809">MLLYKIMVTYKVKYKNYIANLYIPEQKSGKVILLLPGLPPSTNIEKMLSILLSTGAVVYFPNFSGFIDSGGIFGAKNSIKDVAELYNLATKSRVKELYFGKEIEIGKVKEVILIGTSFSSIVALLGHKDKFDKMILLSSALLFNPKDFPTKELGKNFADQMKSLLSLLKNAFPFSCRTGKNSDLKDFLLGRSPLSQKKSVVDALNKLKISTLVLHGKNDTSIPVEIIESIQKNIESPYITWEYTDSAHSTSSYKEDSQKVITDFILN</sequence>
<dbReference type="Gene3D" id="3.40.50.1820">
    <property type="entry name" value="alpha/beta hydrolase"/>
    <property type="match status" value="1"/>
</dbReference>
<evidence type="ECO:0008006" key="3">
    <source>
        <dbReference type="Google" id="ProtNLM"/>
    </source>
</evidence>
<dbReference type="EMBL" id="PCVC01000071">
    <property type="protein sequence ID" value="PIQ66724.1"/>
    <property type="molecule type" value="Genomic_DNA"/>
</dbReference>
<accession>A0A2H0K8K1</accession>
<dbReference type="Proteomes" id="UP000229834">
    <property type="component" value="Unassembled WGS sequence"/>
</dbReference>
<gene>
    <name evidence="1" type="ORF">COV95_02565</name>
</gene>
<organism evidence="1 2">
    <name type="scientific">Candidatus Zambryskibacteria bacterium CG11_big_fil_rev_8_21_14_0_20_40_24</name>
    <dbReference type="NCBI Taxonomy" id="1975116"/>
    <lineage>
        <taxon>Bacteria</taxon>
        <taxon>Candidatus Zambryskiibacteriota</taxon>
    </lineage>
</organism>
<reference evidence="1 2" key="1">
    <citation type="submission" date="2017-09" db="EMBL/GenBank/DDBJ databases">
        <title>Depth-based differentiation of microbial function through sediment-hosted aquifers and enrichment of novel symbionts in the deep terrestrial subsurface.</title>
        <authorList>
            <person name="Probst A.J."/>
            <person name="Ladd B."/>
            <person name="Jarett J.K."/>
            <person name="Geller-Mcgrath D.E."/>
            <person name="Sieber C.M."/>
            <person name="Emerson J.B."/>
            <person name="Anantharaman K."/>
            <person name="Thomas B.C."/>
            <person name="Malmstrom R."/>
            <person name="Stieglmeier M."/>
            <person name="Klingl A."/>
            <person name="Woyke T."/>
            <person name="Ryan C.M."/>
            <person name="Banfield J.F."/>
        </authorList>
    </citation>
    <scope>NUCLEOTIDE SEQUENCE [LARGE SCALE GENOMIC DNA]</scope>
    <source>
        <strain evidence="1">CG11_big_fil_rev_8_21_14_0_20_40_24</strain>
    </source>
</reference>
<dbReference type="SUPFAM" id="SSF53474">
    <property type="entry name" value="alpha/beta-Hydrolases"/>
    <property type="match status" value="1"/>
</dbReference>
<dbReference type="InterPro" id="IPR029058">
    <property type="entry name" value="AB_hydrolase_fold"/>
</dbReference>
<comment type="caution">
    <text evidence="1">The sequence shown here is derived from an EMBL/GenBank/DDBJ whole genome shotgun (WGS) entry which is preliminary data.</text>
</comment>